<name>A0A9D9DYN0_9SPIO</name>
<evidence type="ECO:0000256" key="1">
    <source>
        <dbReference type="SAM" id="Phobius"/>
    </source>
</evidence>
<comment type="caution">
    <text evidence="2">The sequence shown here is derived from an EMBL/GenBank/DDBJ whole genome shotgun (WGS) entry which is preliminary data.</text>
</comment>
<evidence type="ECO:0000313" key="3">
    <source>
        <dbReference type="Proteomes" id="UP000823615"/>
    </source>
</evidence>
<keyword evidence="1" id="KW-1133">Transmembrane helix</keyword>
<dbReference type="Proteomes" id="UP000823615">
    <property type="component" value="Unassembled WGS sequence"/>
</dbReference>
<feature type="transmembrane region" description="Helical" evidence="1">
    <location>
        <begin position="35"/>
        <end position="55"/>
    </location>
</feature>
<dbReference type="EMBL" id="JADIMT010000038">
    <property type="protein sequence ID" value="MBO8435918.1"/>
    <property type="molecule type" value="Genomic_DNA"/>
</dbReference>
<proteinExistence type="predicted"/>
<keyword evidence="1" id="KW-0812">Transmembrane</keyword>
<evidence type="ECO:0000313" key="2">
    <source>
        <dbReference type="EMBL" id="MBO8435918.1"/>
    </source>
</evidence>
<keyword evidence="1" id="KW-0472">Membrane</keyword>
<feature type="transmembrane region" description="Helical" evidence="1">
    <location>
        <begin position="7"/>
        <end position="29"/>
    </location>
</feature>
<gene>
    <name evidence="2" type="ORF">IAA97_02955</name>
</gene>
<dbReference type="AlphaFoldDB" id="A0A9D9DYN0"/>
<reference evidence="2" key="2">
    <citation type="journal article" date="2021" name="PeerJ">
        <title>Extensive microbial diversity within the chicken gut microbiome revealed by metagenomics and culture.</title>
        <authorList>
            <person name="Gilroy R."/>
            <person name="Ravi A."/>
            <person name="Getino M."/>
            <person name="Pursley I."/>
            <person name="Horton D.L."/>
            <person name="Alikhan N.F."/>
            <person name="Baker D."/>
            <person name="Gharbi K."/>
            <person name="Hall N."/>
            <person name="Watson M."/>
            <person name="Adriaenssens E.M."/>
            <person name="Foster-Nyarko E."/>
            <person name="Jarju S."/>
            <person name="Secka A."/>
            <person name="Antonio M."/>
            <person name="Oren A."/>
            <person name="Chaudhuri R.R."/>
            <person name="La Ragione R."/>
            <person name="Hildebrand F."/>
            <person name="Pallen M.J."/>
        </authorList>
    </citation>
    <scope>NUCLEOTIDE SEQUENCE</scope>
    <source>
        <strain evidence="2">7293</strain>
    </source>
</reference>
<sequence>MAEKGKASFIVSIVMLISGMTIGFLLLSIVYTGPVWVKVVVFVVYLFITAMTIRFSKRYLSTLKK</sequence>
<reference evidence="2" key="1">
    <citation type="submission" date="2020-10" db="EMBL/GenBank/DDBJ databases">
        <authorList>
            <person name="Gilroy R."/>
        </authorList>
    </citation>
    <scope>NUCLEOTIDE SEQUENCE</scope>
    <source>
        <strain evidence="2">7293</strain>
    </source>
</reference>
<organism evidence="2 3">
    <name type="scientific">Candidatus Ornithospirochaeta stercoripullorum</name>
    <dbReference type="NCBI Taxonomy" id="2840899"/>
    <lineage>
        <taxon>Bacteria</taxon>
        <taxon>Pseudomonadati</taxon>
        <taxon>Spirochaetota</taxon>
        <taxon>Spirochaetia</taxon>
        <taxon>Spirochaetales</taxon>
        <taxon>Spirochaetaceae</taxon>
        <taxon>Spirochaetaceae incertae sedis</taxon>
        <taxon>Candidatus Ornithospirochaeta</taxon>
    </lineage>
</organism>
<accession>A0A9D9DYN0</accession>
<protein>
    <submittedName>
        <fullName evidence="2">Uncharacterized protein</fullName>
    </submittedName>
</protein>